<comment type="caution">
    <text evidence="1">The sequence shown here is derived from an EMBL/GenBank/DDBJ whole genome shotgun (WGS) entry which is preliminary data.</text>
</comment>
<name>A0ACB5URK7_9FIRM</name>
<keyword evidence="2" id="KW-1185">Reference proteome</keyword>
<evidence type="ECO:0000313" key="2">
    <source>
        <dbReference type="Proteomes" id="UP001374599"/>
    </source>
</evidence>
<organism evidence="1 2">
    <name type="scientific">Vallitalea maricola</name>
    <dbReference type="NCBI Taxonomy" id="3074433"/>
    <lineage>
        <taxon>Bacteria</taxon>
        <taxon>Bacillati</taxon>
        <taxon>Bacillota</taxon>
        <taxon>Clostridia</taxon>
        <taxon>Lachnospirales</taxon>
        <taxon>Vallitaleaceae</taxon>
        <taxon>Vallitalea</taxon>
    </lineage>
</organism>
<dbReference type="Proteomes" id="UP001374599">
    <property type="component" value="Unassembled WGS sequence"/>
</dbReference>
<evidence type="ECO:0000313" key="1">
    <source>
        <dbReference type="EMBL" id="GMQ65285.1"/>
    </source>
</evidence>
<gene>
    <name evidence="1" type="primary">dtd</name>
    <name evidence="1" type="ORF">AN2V17_45290</name>
</gene>
<accession>A0ACB5URK7</accession>
<reference evidence="1" key="1">
    <citation type="submission" date="2023-09" db="EMBL/GenBank/DDBJ databases">
        <title>Vallitalea sediminicola and Vallitalea maricola sp. nov., anaerobic bacteria isolated from marine sediment.</title>
        <authorList>
            <person name="Hirano S."/>
            <person name="Maeda A."/>
            <person name="Terahara T."/>
            <person name="Mori K."/>
            <person name="Hamada M."/>
            <person name="Matsumoto R."/>
            <person name="Kobayashi T."/>
        </authorList>
    </citation>
    <scope>NUCLEOTIDE SEQUENCE</scope>
    <source>
        <strain evidence="1">AN17-2</strain>
    </source>
</reference>
<protein>
    <submittedName>
        <fullName evidence="1">D-aminoacyl-tRNA deacylase</fullName>
    </submittedName>
</protein>
<proteinExistence type="predicted"/>
<dbReference type="EMBL" id="BTPU01000110">
    <property type="protein sequence ID" value="GMQ65285.1"/>
    <property type="molecule type" value="Genomic_DNA"/>
</dbReference>
<sequence length="149" mass="17049">MRVVIQRVKHASVKVEGELIGEIGKGILVLVGFLDNDDMKVYDYMLDKIINLRIFEDEDDKMNLSVKDIEGEIIIVPNFTLYGDCRKGRRPSYSVAAKPDKARMIFDEFIKRANEKYDGIKQGMFQADMKVELLNDGPVTLLLDSEKVF</sequence>